<evidence type="ECO:0000313" key="2">
    <source>
        <dbReference type="EMBL" id="KZV15209.1"/>
    </source>
</evidence>
<proteinExistence type="predicted"/>
<sequence>MIPALTDQLGHLLVGGARLGQQHVQFLVAAVVAACVLVGELRQGVAVAAQQLAAVGRAVAERIHALVVPARQHVLRAVGHGQDVDADVVGLADAVEAADALLQQVGIQRQVPQHQPVRELEVAALRTDLRTQQQARAVGLGEVCRVAVALHDAQALVEARDAGAAARAQRFLQRQHLGLAAADQQELVLRMRVEQGYQRVEARIVRVVVFQHRRRLLDVGVELGMQGLAGGFVEAGGLQHLPLRNTLGKTADAGAAIAEHRAAGAVAVDQRGEDLARMLGFGGVGEPRFQRGVAGEGAAQRGELDLVQRLTVQQLVGDPRQRLEAPGLGEVGVQVVVALRVEQAQAGEVAAAAQLFGCGGEQDHAGCLRGQPFHQGVARAGRLGRPGEVMRLVHHQQVPRGVQQLLRAFRVRLEEGEVGDHRLLVLERVAGVCIPAFFRKRQRLAALLVVDRETEVEAAQQLDEPLVDQGVRQQQQHARGAAGGELARHDHAGLDGLAQAHLVGQQHARRPARSGDAGHAQLVRHQADARGAQAPGRRTARLGAAAQALHAQLELRHGIGAPADQAVVGLAHALLVVELALVQLAALAAVDQQLVLDLHPLHQEGDALAGHALAGAELGAHQRRGIGRIGPQHPGLGEQHLHAASLDAQHGAEAELGLGSGDPALTRYEHCTAAWVQGPSIIRVAGVNAQRNPGLASS</sequence>
<protein>
    <submittedName>
        <fullName evidence="2">Uncharacterized protein</fullName>
    </submittedName>
</protein>
<keyword evidence="3" id="KW-1185">Reference proteome</keyword>
<name>A0A2Z7A1B4_9LAMI</name>
<evidence type="ECO:0000313" key="3">
    <source>
        <dbReference type="Proteomes" id="UP000250235"/>
    </source>
</evidence>
<reference evidence="2 3" key="1">
    <citation type="journal article" date="2015" name="Proc. Natl. Acad. Sci. U.S.A.">
        <title>The resurrection genome of Boea hygrometrica: A blueprint for survival of dehydration.</title>
        <authorList>
            <person name="Xiao L."/>
            <person name="Yang G."/>
            <person name="Zhang L."/>
            <person name="Yang X."/>
            <person name="Zhao S."/>
            <person name="Ji Z."/>
            <person name="Zhou Q."/>
            <person name="Hu M."/>
            <person name="Wang Y."/>
            <person name="Chen M."/>
            <person name="Xu Y."/>
            <person name="Jin H."/>
            <person name="Xiao X."/>
            <person name="Hu G."/>
            <person name="Bao F."/>
            <person name="Hu Y."/>
            <person name="Wan P."/>
            <person name="Li L."/>
            <person name="Deng X."/>
            <person name="Kuang T."/>
            <person name="Xiang C."/>
            <person name="Zhu J.K."/>
            <person name="Oliver M.J."/>
            <person name="He Y."/>
        </authorList>
    </citation>
    <scope>NUCLEOTIDE SEQUENCE [LARGE SCALE GENOMIC DNA]</scope>
    <source>
        <strain evidence="3">cv. XS01</strain>
    </source>
</reference>
<feature type="region of interest" description="Disordered" evidence="1">
    <location>
        <begin position="503"/>
        <end position="534"/>
    </location>
</feature>
<organism evidence="2 3">
    <name type="scientific">Dorcoceras hygrometricum</name>
    <dbReference type="NCBI Taxonomy" id="472368"/>
    <lineage>
        <taxon>Eukaryota</taxon>
        <taxon>Viridiplantae</taxon>
        <taxon>Streptophyta</taxon>
        <taxon>Embryophyta</taxon>
        <taxon>Tracheophyta</taxon>
        <taxon>Spermatophyta</taxon>
        <taxon>Magnoliopsida</taxon>
        <taxon>eudicotyledons</taxon>
        <taxon>Gunneridae</taxon>
        <taxon>Pentapetalae</taxon>
        <taxon>asterids</taxon>
        <taxon>lamiids</taxon>
        <taxon>Lamiales</taxon>
        <taxon>Gesneriaceae</taxon>
        <taxon>Didymocarpoideae</taxon>
        <taxon>Trichosporeae</taxon>
        <taxon>Loxocarpinae</taxon>
        <taxon>Dorcoceras</taxon>
    </lineage>
</organism>
<accession>A0A2Z7A1B4</accession>
<feature type="compositionally biased region" description="Low complexity" evidence="1">
    <location>
        <begin position="469"/>
        <end position="480"/>
    </location>
</feature>
<gene>
    <name evidence="2" type="ORF">F511_29958</name>
</gene>
<dbReference type="Proteomes" id="UP000250235">
    <property type="component" value="Unassembled WGS sequence"/>
</dbReference>
<dbReference type="AlphaFoldDB" id="A0A2Z7A1B4"/>
<dbReference type="EMBL" id="KV020113">
    <property type="protein sequence ID" value="KZV15209.1"/>
    <property type="molecule type" value="Genomic_DNA"/>
</dbReference>
<evidence type="ECO:0000256" key="1">
    <source>
        <dbReference type="SAM" id="MobiDB-lite"/>
    </source>
</evidence>
<feature type="region of interest" description="Disordered" evidence="1">
    <location>
        <begin position="467"/>
        <end position="486"/>
    </location>
</feature>